<evidence type="ECO:0000313" key="8">
    <source>
        <dbReference type="Proteomes" id="UP000799640"/>
    </source>
</evidence>
<dbReference type="AlphaFoldDB" id="A0A6G1HNK1"/>
<sequence>MPAMPIAAVTTDDPTTTAVATSSRASVKSSPTSTVRVSLVVASSASEPSQSRAATSATAIRETPSPSPSPSSPPSPSPPRPPEPTTSVLEISLIPDPSTVSSSLDPLPTAQVFTFSFSSLTPSPSSTLPLTSSPPPKPSKPIPSSSSTLAKAPLRSSTTEFQEGFLGIPTSPPQNSPNHAGDPENTSKSGSRIGGIVGGIVGVVLAGLLIFFLWKWRSKLKFQRRNRLSFGPYGNGIDASTGSVLVSSVACKPIHPMDYGRSNYEQPPPGDRYFRPDVAAAKPFPNPIHRIDELPERDSREIPKFGKHVTFGESERALKNGPFDNGGTLKSEALDEKQNMAMLSELVPAGRLLPPPEPARRARGPYHSRSRSSGSVVEPLRGGYANGNHPGAGFIPRTHPYQQGLGGPRSLNHSQSHDSLRQARQNEGYRPANEFEASRGAFANSPSRYPGQGLNRSFSFTREDGMFDAGRRPEQGARPPGPPPIRRPSHSQAGQPAMSPPRYMSPGVARRTSTVSIRERPSPAHWAGPDLANPLLSHRMGIPTGAIHPMHAVPMPEQHGPHFGAGVRNAPADVPARKASDAARNF</sequence>
<gene>
    <name evidence="7" type="ORF">EJ06DRAFT_156075</name>
</gene>
<dbReference type="OrthoDB" id="3938448at2759"/>
<accession>A0A6G1HNK1</accession>
<feature type="compositionally biased region" description="Low complexity" evidence="5">
    <location>
        <begin position="7"/>
        <end position="46"/>
    </location>
</feature>
<dbReference type="GO" id="GO:0016020">
    <property type="term" value="C:membrane"/>
    <property type="evidence" value="ECO:0007669"/>
    <property type="project" value="UniProtKB-SubCell"/>
</dbReference>
<keyword evidence="2 6" id="KW-0812">Transmembrane</keyword>
<evidence type="ECO:0000256" key="1">
    <source>
        <dbReference type="ARBA" id="ARBA00004167"/>
    </source>
</evidence>
<feature type="transmembrane region" description="Helical" evidence="6">
    <location>
        <begin position="193"/>
        <end position="214"/>
    </location>
</feature>
<keyword evidence="3 6" id="KW-1133">Transmembrane helix</keyword>
<protein>
    <submittedName>
        <fullName evidence="7">Uncharacterized protein</fullName>
    </submittedName>
</protein>
<keyword evidence="4 6" id="KW-0472">Membrane</keyword>
<organism evidence="7 8">
    <name type="scientific">Trichodelitschia bisporula</name>
    <dbReference type="NCBI Taxonomy" id="703511"/>
    <lineage>
        <taxon>Eukaryota</taxon>
        <taxon>Fungi</taxon>
        <taxon>Dikarya</taxon>
        <taxon>Ascomycota</taxon>
        <taxon>Pezizomycotina</taxon>
        <taxon>Dothideomycetes</taxon>
        <taxon>Dothideomycetes incertae sedis</taxon>
        <taxon>Phaeotrichales</taxon>
        <taxon>Phaeotrichaceae</taxon>
        <taxon>Trichodelitschia</taxon>
    </lineage>
</organism>
<evidence type="ECO:0000256" key="5">
    <source>
        <dbReference type="SAM" id="MobiDB-lite"/>
    </source>
</evidence>
<feature type="region of interest" description="Disordered" evidence="5">
    <location>
        <begin position="349"/>
        <end position="425"/>
    </location>
</feature>
<evidence type="ECO:0000256" key="4">
    <source>
        <dbReference type="ARBA" id="ARBA00023136"/>
    </source>
</evidence>
<dbReference type="InterPro" id="IPR051694">
    <property type="entry name" value="Immunoregulatory_rcpt-like"/>
</dbReference>
<feature type="region of interest" description="Disordered" evidence="5">
    <location>
        <begin position="124"/>
        <end position="190"/>
    </location>
</feature>
<feature type="region of interest" description="Disordered" evidence="5">
    <location>
        <begin position="466"/>
        <end position="529"/>
    </location>
</feature>
<dbReference type="EMBL" id="ML996703">
    <property type="protein sequence ID" value="KAF2397572.1"/>
    <property type="molecule type" value="Genomic_DNA"/>
</dbReference>
<feature type="compositionally biased region" description="Polar residues" evidence="5">
    <location>
        <begin position="47"/>
        <end position="58"/>
    </location>
</feature>
<dbReference type="Proteomes" id="UP000799640">
    <property type="component" value="Unassembled WGS sequence"/>
</dbReference>
<evidence type="ECO:0000313" key="7">
    <source>
        <dbReference type="EMBL" id="KAF2397572.1"/>
    </source>
</evidence>
<evidence type="ECO:0000256" key="3">
    <source>
        <dbReference type="ARBA" id="ARBA00022989"/>
    </source>
</evidence>
<evidence type="ECO:0000256" key="2">
    <source>
        <dbReference type="ARBA" id="ARBA00022692"/>
    </source>
</evidence>
<feature type="compositionally biased region" description="Pro residues" evidence="5">
    <location>
        <begin position="132"/>
        <end position="141"/>
    </location>
</feature>
<dbReference type="PANTHER" id="PTHR15549">
    <property type="entry name" value="PAIRED IMMUNOGLOBULIN-LIKE TYPE 2 RECEPTOR"/>
    <property type="match status" value="1"/>
</dbReference>
<feature type="compositionally biased region" description="Pro residues" evidence="5">
    <location>
        <begin position="65"/>
        <end position="84"/>
    </location>
</feature>
<comment type="subcellular location">
    <subcellularLocation>
        <location evidence="1">Membrane</location>
        <topology evidence="1">Single-pass membrane protein</topology>
    </subcellularLocation>
</comment>
<feature type="compositionally biased region" description="Basic and acidic residues" evidence="5">
    <location>
        <begin position="466"/>
        <end position="475"/>
    </location>
</feature>
<keyword evidence="8" id="KW-1185">Reference proteome</keyword>
<name>A0A6G1HNK1_9PEZI</name>
<evidence type="ECO:0000256" key="6">
    <source>
        <dbReference type="SAM" id="Phobius"/>
    </source>
</evidence>
<feature type="region of interest" description="Disordered" evidence="5">
    <location>
        <begin position="1"/>
        <end position="103"/>
    </location>
</feature>
<feature type="compositionally biased region" description="Basic residues" evidence="5">
    <location>
        <begin position="361"/>
        <end position="370"/>
    </location>
</feature>
<reference evidence="7" key="1">
    <citation type="journal article" date="2020" name="Stud. Mycol.">
        <title>101 Dothideomycetes genomes: a test case for predicting lifestyles and emergence of pathogens.</title>
        <authorList>
            <person name="Haridas S."/>
            <person name="Albert R."/>
            <person name="Binder M."/>
            <person name="Bloem J."/>
            <person name="Labutti K."/>
            <person name="Salamov A."/>
            <person name="Andreopoulos B."/>
            <person name="Baker S."/>
            <person name="Barry K."/>
            <person name="Bills G."/>
            <person name="Bluhm B."/>
            <person name="Cannon C."/>
            <person name="Castanera R."/>
            <person name="Culley D."/>
            <person name="Daum C."/>
            <person name="Ezra D."/>
            <person name="Gonzalez J."/>
            <person name="Henrissat B."/>
            <person name="Kuo A."/>
            <person name="Liang C."/>
            <person name="Lipzen A."/>
            <person name="Lutzoni F."/>
            <person name="Magnuson J."/>
            <person name="Mondo S."/>
            <person name="Nolan M."/>
            <person name="Ohm R."/>
            <person name="Pangilinan J."/>
            <person name="Park H.-J."/>
            <person name="Ramirez L."/>
            <person name="Alfaro M."/>
            <person name="Sun H."/>
            <person name="Tritt A."/>
            <person name="Yoshinaga Y."/>
            <person name="Zwiers L.-H."/>
            <person name="Turgeon B."/>
            <person name="Goodwin S."/>
            <person name="Spatafora J."/>
            <person name="Crous P."/>
            <person name="Grigoriev I."/>
        </authorList>
    </citation>
    <scope>NUCLEOTIDE SEQUENCE</scope>
    <source>
        <strain evidence="7">CBS 262.69</strain>
    </source>
</reference>
<dbReference type="PANTHER" id="PTHR15549:SF26">
    <property type="entry name" value="AXIAL BUDDING PATTERN PROTEIN 2-RELATED"/>
    <property type="match status" value="1"/>
</dbReference>
<dbReference type="GO" id="GO:0071944">
    <property type="term" value="C:cell periphery"/>
    <property type="evidence" value="ECO:0007669"/>
    <property type="project" value="UniProtKB-ARBA"/>
</dbReference>
<proteinExistence type="predicted"/>